<dbReference type="SUPFAM" id="SSF52266">
    <property type="entry name" value="SGNH hydrolase"/>
    <property type="match status" value="1"/>
</dbReference>
<feature type="transmembrane region" description="Helical" evidence="1">
    <location>
        <begin position="7"/>
        <end position="26"/>
    </location>
</feature>
<evidence type="ECO:0000256" key="1">
    <source>
        <dbReference type="SAM" id="Phobius"/>
    </source>
</evidence>
<dbReference type="AlphaFoldDB" id="A0A0F4YRN5"/>
<proteinExistence type="predicted"/>
<dbReference type="Gene3D" id="3.40.50.1110">
    <property type="entry name" value="SGNH hydrolase"/>
    <property type="match status" value="1"/>
</dbReference>
<name>A0A0F4YRN5_RASE3</name>
<comment type="caution">
    <text evidence="2">The sequence shown here is derived from an EMBL/GenBank/DDBJ whole genome shotgun (WGS) entry which is preliminary data.</text>
</comment>
<keyword evidence="1" id="KW-0472">Membrane</keyword>
<organism evidence="2 3">
    <name type="scientific">Rasamsonia emersonii (strain ATCC 16479 / CBS 393.64 / IMI 116815)</name>
    <dbReference type="NCBI Taxonomy" id="1408163"/>
    <lineage>
        <taxon>Eukaryota</taxon>
        <taxon>Fungi</taxon>
        <taxon>Dikarya</taxon>
        <taxon>Ascomycota</taxon>
        <taxon>Pezizomycotina</taxon>
        <taxon>Eurotiomycetes</taxon>
        <taxon>Eurotiomycetidae</taxon>
        <taxon>Eurotiales</taxon>
        <taxon>Trichocomaceae</taxon>
        <taxon>Rasamsonia</taxon>
    </lineage>
</organism>
<evidence type="ECO:0008006" key="4">
    <source>
        <dbReference type="Google" id="ProtNLM"/>
    </source>
</evidence>
<dbReference type="RefSeq" id="XP_013327128.1">
    <property type="nucleotide sequence ID" value="XM_013471674.1"/>
</dbReference>
<accession>A0A0F4YRN5</accession>
<dbReference type="STRING" id="1408163.A0A0F4YRN5"/>
<reference evidence="2 3" key="1">
    <citation type="submission" date="2015-04" db="EMBL/GenBank/DDBJ databases">
        <authorList>
            <person name="Heijne W.H."/>
            <person name="Fedorova N.D."/>
            <person name="Nierman W.C."/>
            <person name="Vollebregt A.W."/>
            <person name="Zhao Z."/>
            <person name="Wu L."/>
            <person name="Kumar M."/>
            <person name="Stam H."/>
            <person name="van den Berg M.A."/>
            <person name="Pel H.J."/>
        </authorList>
    </citation>
    <scope>NUCLEOTIDE SEQUENCE [LARGE SCALE GENOMIC DNA]</scope>
    <source>
        <strain evidence="2 3">CBS 393.64</strain>
    </source>
</reference>
<dbReference type="EMBL" id="LASV01000253">
    <property type="protein sequence ID" value="KKA20516.1"/>
    <property type="molecule type" value="Genomic_DNA"/>
</dbReference>
<protein>
    <recommendedName>
        <fullName evidence="4">SGNH hydrolase-type esterase domain-containing protein</fullName>
    </recommendedName>
</protein>
<dbReference type="InterPro" id="IPR036514">
    <property type="entry name" value="SGNH_hydro_sf"/>
</dbReference>
<dbReference type="Proteomes" id="UP000053958">
    <property type="component" value="Unassembled WGS sequence"/>
</dbReference>
<dbReference type="OrthoDB" id="5278722at2759"/>
<gene>
    <name evidence="2" type="ORF">T310_5460</name>
</gene>
<evidence type="ECO:0000313" key="3">
    <source>
        <dbReference type="Proteomes" id="UP000053958"/>
    </source>
</evidence>
<keyword evidence="1" id="KW-1133">Transmembrane helix</keyword>
<keyword evidence="3" id="KW-1185">Reference proteome</keyword>
<evidence type="ECO:0000313" key="2">
    <source>
        <dbReference type="EMBL" id="KKA20516.1"/>
    </source>
</evidence>
<keyword evidence="1" id="KW-0812">Transmembrane</keyword>
<dbReference type="GeneID" id="25317804"/>
<sequence>MRFVSKFYILVALAGCSILFSVRLLWMSSDYMPISPGHDPAFQVTEKRLVVFGDSWSDSASRDEEQGPLWTEWLCSMTASVFQGAYAGAVIDNAELQSFESGLSWLRRPLPDLRSQIDQWSAAEQDFLRKEGLSGEAIQERQSNTIFAVSFMVWDLWKFVGEDYNLASQSISHSIDSLFEQLTILSERWASNDSKIILMMAVDVTFLPAFPQSLEEQKNMVSLVSSWNNVLRGKAKEWDHGSIYLFDTNHFMLDQIREWQFFAAGMIDANELGKNEDPGWVDVAHACVQTRKKGLFSSETPCENPEKYLFW</sequence>